<feature type="non-terminal residue" evidence="2">
    <location>
        <position position="1"/>
    </location>
</feature>
<proteinExistence type="predicted"/>
<keyword evidence="3" id="KW-1185">Reference proteome</keyword>
<accession>A0ABD0K1L5</accession>
<protein>
    <submittedName>
        <fullName evidence="2">Uncharacterized protein</fullName>
    </submittedName>
</protein>
<evidence type="ECO:0000256" key="1">
    <source>
        <dbReference type="SAM" id="MobiDB-lite"/>
    </source>
</evidence>
<evidence type="ECO:0000313" key="3">
    <source>
        <dbReference type="Proteomes" id="UP001519460"/>
    </source>
</evidence>
<feature type="compositionally biased region" description="Polar residues" evidence="1">
    <location>
        <begin position="38"/>
        <end position="47"/>
    </location>
</feature>
<feature type="compositionally biased region" description="Basic and acidic residues" evidence="1">
    <location>
        <begin position="122"/>
        <end position="131"/>
    </location>
</feature>
<dbReference type="EMBL" id="JACVVK020000271">
    <property type="protein sequence ID" value="KAK7480929.1"/>
    <property type="molecule type" value="Genomic_DNA"/>
</dbReference>
<gene>
    <name evidence="2" type="ORF">BaRGS_00027840</name>
</gene>
<organism evidence="2 3">
    <name type="scientific">Batillaria attramentaria</name>
    <dbReference type="NCBI Taxonomy" id="370345"/>
    <lineage>
        <taxon>Eukaryota</taxon>
        <taxon>Metazoa</taxon>
        <taxon>Spiralia</taxon>
        <taxon>Lophotrochozoa</taxon>
        <taxon>Mollusca</taxon>
        <taxon>Gastropoda</taxon>
        <taxon>Caenogastropoda</taxon>
        <taxon>Sorbeoconcha</taxon>
        <taxon>Cerithioidea</taxon>
        <taxon>Batillariidae</taxon>
        <taxon>Batillaria</taxon>
    </lineage>
</organism>
<dbReference type="Proteomes" id="UP001519460">
    <property type="component" value="Unassembled WGS sequence"/>
</dbReference>
<feature type="compositionally biased region" description="Polar residues" evidence="1">
    <location>
        <begin position="109"/>
        <end position="121"/>
    </location>
</feature>
<reference evidence="2 3" key="1">
    <citation type="journal article" date="2023" name="Sci. Data">
        <title>Genome assembly of the Korean intertidal mud-creeper Batillaria attramentaria.</title>
        <authorList>
            <person name="Patra A.K."/>
            <person name="Ho P.T."/>
            <person name="Jun S."/>
            <person name="Lee S.J."/>
            <person name="Kim Y."/>
            <person name="Won Y.J."/>
        </authorList>
    </citation>
    <scope>NUCLEOTIDE SEQUENCE [LARGE SCALE GENOMIC DNA]</scope>
    <source>
        <strain evidence="2">Wonlab-2016</strain>
    </source>
</reference>
<sequence>RQSLTRTDTRQITVRTRDRHRTDRHSTGVGQNRRKNYVWQTRYSTNRTKWDRTETEPEQRQNQKWYKADNRNGTEQTREMEQNRRQKWEKTEMGQNKQQKWDRTDNRSLTKQTTEMGQNRQQKSDKTDNRNGTEQTT</sequence>
<name>A0ABD0K1L5_9CAEN</name>
<evidence type="ECO:0000313" key="2">
    <source>
        <dbReference type="EMBL" id="KAK7480929.1"/>
    </source>
</evidence>
<feature type="compositionally biased region" description="Basic and acidic residues" evidence="1">
    <location>
        <begin position="48"/>
        <end position="92"/>
    </location>
</feature>
<comment type="caution">
    <text evidence="2">The sequence shown here is derived from an EMBL/GenBank/DDBJ whole genome shotgun (WGS) entry which is preliminary data.</text>
</comment>
<dbReference type="AlphaFoldDB" id="A0ABD0K1L5"/>
<feature type="compositionally biased region" description="Polar residues" evidence="1">
    <location>
        <begin position="1"/>
        <end position="14"/>
    </location>
</feature>
<feature type="region of interest" description="Disordered" evidence="1">
    <location>
        <begin position="1"/>
        <end position="137"/>
    </location>
</feature>
<feature type="compositionally biased region" description="Basic and acidic residues" evidence="1">
    <location>
        <begin position="99"/>
        <end position="108"/>
    </location>
</feature>